<evidence type="ECO:0000256" key="1">
    <source>
        <dbReference type="ARBA" id="ARBA00009437"/>
    </source>
</evidence>
<proteinExistence type="inferred from homology"/>
<dbReference type="GO" id="GO:0003700">
    <property type="term" value="F:DNA-binding transcription factor activity"/>
    <property type="evidence" value="ECO:0007669"/>
    <property type="project" value="InterPro"/>
</dbReference>
<reference evidence="3" key="1">
    <citation type="submission" date="2018-05" db="EMBL/GenBank/DDBJ databases">
        <authorList>
            <person name="Lanie J.A."/>
            <person name="Ng W.-L."/>
            <person name="Kazmierczak K.M."/>
            <person name="Andrzejewski T.M."/>
            <person name="Davidsen T.M."/>
            <person name="Wayne K.J."/>
            <person name="Tettelin H."/>
            <person name="Glass J.I."/>
            <person name="Rusch D."/>
            <person name="Podicherti R."/>
            <person name="Tsui H.-C.T."/>
            <person name="Winkler M.E."/>
        </authorList>
    </citation>
    <scope>NUCLEOTIDE SEQUENCE</scope>
</reference>
<dbReference type="PANTHER" id="PTHR30537:SF21">
    <property type="entry name" value="HTH-TYPE TRANSCRIPTIONAL REGULATOR SINR-RELATED"/>
    <property type="match status" value="1"/>
</dbReference>
<dbReference type="SUPFAM" id="SSF46785">
    <property type="entry name" value="Winged helix' DNA-binding domain"/>
    <property type="match status" value="1"/>
</dbReference>
<organism evidence="3">
    <name type="scientific">marine metagenome</name>
    <dbReference type="NCBI Taxonomy" id="408172"/>
    <lineage>
        <taxon>unclassified sequences</taxon>
        <taxon>metagenomes</taxon>
        <taxon>ecological metagenomes</taxon>
    </lineage>
</organism>
<dbReference type="Gene3D" id="1.10.10.10">
    <property type="entry name" value="Winged helix-like DNA-binding domain superfamily/Winged helix DNA-binding domain"/>
    <property type="match status" value="1"/>
</dbReference>
<feature type="domain" description="HTH lysR-type" evidence="2">
    <location>
        <begin position="1"/>
        <end position="50"/>
    </location>
</feature>
<sequence length="50" mass="5708">METDDLLLFVRVAELRSLTAAGRDLRLTPAVVSSRLIRLEKKLGMRLLNR</sequence>
<dbReference type="PANTHER" id="PTHR30537">
    <property type="entry name" value="HTH-TYPE TRANSCRIPTIONAL REGULATOR"/>
    <property type="match status" value="1"/>
</dbReference>
<protein>
    <recommendedName>
        <fullName evidence="2">HTH lysR-type domain-containing protein</fullName>
    </recommendedName>
</protein>
<dbReference type="InterPro" id="IPR036390">
    <property type="entry name" value="WH_DNA-bd_sf"/>
</dbReference>
<dbReference type="Pfam" id="PF00126">
    <property type="entry name" value="HTH_1"/>
    <property type="match status" value="1"/>
</dbReference>
<dbReference type="GO" id="GO:0043565">
    <property type="term" value="F:sequence-specific DNA binding"/>
    <property type="evidence" value="ECO:0007669"/>
    <property type="project" value="TreeGrafter"/>
</dbReference>
<dbReference type="GO" id="GO:0006351">
    <property type="term" value="P:DNA-templated transcription"/>
    <property type="evidence" value="ECO:0007669"/>
    <property type="project" value="TreeGrafter"/>
</dbReference>
<feature type="non-terminal residue" evidence="3">
    <location>
        <position position="50"/>
    </location>
</feature>
<accession>A0A383A2G3</accession>
<gene>
    <name evidence="3" type="ORF">METZ01_LOCUS454594</name>
</gene>
<dbReference type="AlphaFoldDB" id="A0A383A2G3"/>
<evidence type="ECO:0000259" key="2">
    <source>
        <dbReference type="PROSITE" id="PS50931"/>
    </source>
</evidence>
<evidence type="ECO:0000313" key="3">
    <source>
        <dbReference type="EMBL" id="SVE01740.1"/>
    </source>
</evidence>
<dbReference type="InterPro" id="IPR036388">
    <property type="entry name" value="WH-like_DNA-bd_sf"/>
</dbReference>
<name>A0A383A2G3_9ZZZZ</name>
<comment type="similarity">
    <text evidence="1">Belongs to the LysR transcriptional regulatory family.</text>
</comment>
<dbReference type="InterPro" id="IPR000847">
    <property type="entry name" value="LysR_HTH_N"/>
</dbReference>
<dbReference type="InterPro" id="IPR058163">
    <property type="entry name" value="LysR-type_TF_proteobact-type"/>
</dbReference>
<dbReference type="EMBL" id="UINC01188496">
    <property type="protein sequence ID" value="SVE01740.1"/>
    <property type="molecule type" value="Genomic_DNA"/>
</dbReference>
<dbReference type="PROSITE" id="PS50931">
    <property type="entry name" value="HTH_LYSR"/>
    <property type="match status" value="1"/>
</dbReference>